<keyword evidence="2" id="KW-1185">Reference proteome</keyword>
<gene>
    <name evidence="1" type="ORF">FB45DRAFT_934272</name>
</gene>
<name>A0AAD7BBF6_9AGAR</name>
<proteinExistence type="predicted"/>
<accession>A0AAD7BBF6</accession>
<dbReference type="AlphaFoldDB" id="A0AAD7BBF6"/>
<evidence type="ECO:0000313" key="1">
    <source>
        <dbReference type="EMBL" id="KAJ7616459.1"/>
    </source>
</evidence>
<reference evidence="1" key="1">
    <citation type="submission" date="2023-03" db="EMBL/GenBank/DDBJ databases">
        <title>Massive genome expansion in bonnet fungi (Mycena s.s.) driven by repeated elements and novel gene families across ecological guilds.</title>
        <authorList>
            <consortium name="Lawrence Berkeley National Laboratory"/>
            <person name="Harder C.B."/>
            <person name="Miyauchi S."/>
            <person name="Viragh M."/>
            <person name="Kuo A."/>
            <person name="Thoen E."/>
            <person name="Andreopoulos B."/>
            <person name="Lu D."/>
            <person name="Skrede I."/>
            <person name="Drula E."/>
            <person name="Henrissat B."/>
            <person name="Morin E."/>
            <person name="Kohler A."/>
            <person name="Barry K."/>
            <person name="LaButti K."/>
            <person name="Morin E."/>
            <person name="Salamov A."/>
            <person name="Lipzen A."/>
            <person name="Mereny Z."/>
            <person name="Hegedus B."/>
            <person name="Baldrian P."/>
            <person name="Stursova M."/>
            <person name="Weitz H."/>
            <person name="Taylor A."/>
            <person name="Grigoriev I.V."/>
            <person name="Nagy L.G."/>
            <person name="Martin F."/>
            <person name="Kauserud H."/>
        </authorList>
    </citation>
    <scope>NUCLEOTIDE SEQUENCE</scope>
    <source>
        <strain evidence="1">9284</strain>
    </source>
</reference>
<organism evidence="1 2">
    <name type="scientific">Roridomyces roridus</name>
    <dbReference type="NCBI Taxonomy" id="1738132"/>
    <lineage>
        <taxon>Eukaryota</taxon>
        <taxon>Fungi</taxon>
        <taxon>Dikarya</taxon>
        <taxon>Basidiomycota</taxon>
        <taxon>Agaricomycotina</taxon>
        <taxon>Agaricomycetes</taxon>
        <taxon>Agaricomycetidae</taxon>
        <taxon>Agaricales</taxon>
        <taxon>Marasmiineae</taxon>
        <taxon>Mycenaceae</taxon>
        <taxon>Roridomyces</taxon>
    </lineage>
</organism>
<evidence type="ECO:0000313" key="2">
    <source>
        <dbReference type="Proteomes" id="UP001221142"/>
    </source>
</evidence>
<dbReference type="Proteomes" id="UP001221142">
    <property type="component" value="Unassembled WGS sequence"/>
</dbReference>
<dbReference type="EMBL" id="JARKIF010000022">
    <property type="protein sequence ID" value="KAJ7616459.1"/>
    <property type="molecule type" value="Genomic_DNA"/>
</dbReference>
<evidence type="ECO:0008006" key="3">
    <source>
        <dbReference type="Google" id="ProtNLM"/>
    </source>
</evidence>
<comment type="caution">
    <text evidence="1">The sequence shown here is derived from an EMBL/GenBank/DDBJ whole genome shotgun (WGS) entry which is preliminary data.</text>
</comment>
<protein>
    <recommendedName>
        <fullName evidence="3">F-box domain-containing protein</fullName>
    </recommendedName>
</protein>
<sequence length="347" mass="38308">MSAFPSEIVELIIDEARSCPSTLTACSLVCRQWLPRARYHAFSSIHLEQCNGVNGDRIATFIPLLESPLATFISSVRQVHIFIFVVQASPVGNFLSLLARRGVAPKFLALQCRPGDLVGVSPLTSVTHARFAMGCFREMEPAEFVAITELVHGLPSLRSLALHIPDAPASRIRSNHLPPSLDELEINYACVLGTIFSLYATPLILPRLILRHMSQTEWQGVVWYLENAGVLLESLTLLNCAPQTVLSLHPALRHLTIGDSFRMMPPRILVALYSPCAANELETLTLRVPAMIQPLVPRGALSGRSEVDALLSDTVRWPRLRSVILCGGERDRETIDNSLRSLLPGWV</sequence>